<dbReference type="Proteomes" id="UP000717696">
    <property type="component" value="Unassembled WGS sequence"/>
</dbReference>
<name>A0A9P9IUR8_9HYPO</name>
<evidence type="ECO:0000313" key="2">
    <source>
        <dbReference type="Proteomes" id="UP000717696"/>
    </source>
</evidence>
<sequence>MRHTVWSMTTPPLAPSSAYEAFLSPPPSLLCVLPSPRSAILHFALFLTTIIKPTLQTGSSVGVDHGSIISSNPCSTPHRLTGPDSPSDPRARLVTFNTSSCAIYLTGRYGIAQCFSRNVLTEPEFEGSFFMPLNFLITSSKTLLTPSIFSSSSLRPITCNPTCSSRDAISVLWFSHKDLL</sequence>
<gene>
    <name evidence="1" type="ORF">B0J13DRAFT_562899</name>
</gene>
<dbReference type="AlphaFoldDB" id="A0A9P9IUR8"/>
<dbReference type="EMBL" id="JAGMUU010000019">
    <property type="protein sequence ID" value="KAH7131599.1"/>
    <property type="molecule type" value="Genomic_DNA"/>
</dbReference>
<comment type="caution">
    <text evidence="1">The sequence shown here is derived from an EMBL/GenBank/DDBJ whole genome shotgun (WGS) entry which is preliminary data.</text>
</comment>
<proteinExistence type="predicted"/>
<accession>A0A9P9IUR8</accession>
<reference evidence="1" key="1">
    <citation type="journal article" date="2021" name="Nat. Commun.">
        <title>Genetic determinants of endophytism in the Arabidopsis root mycobiome.</title>
        <authorList>
            <person name="Mesny F."/>
            <person name="Miyauchi S."/>
            <person name="Thiergart T."/>
            <person name="Pickel B."/>
            <person name="Atanasova L."/>
            <person name="Karlsson M."/>
            <person name="Huettel B."/>
            <person name="Barry K.W."/>
            <person name="Haridas S."/>
            <person name="Chen C."/>
            <person name="Bauer D."/>
            <person name="Andreopoulos W."/>
            <person name="Pangilinan J."/>
            <person name="LaButti K."/>
            <person name="Riley R."/>
            <person name="Lipzen A."/>
            <person name="Clum A."/>
            <person name="Drula E."/>
            <person name="Henrissat B."/>
            <person name="Kohler A."/>
            <person name="Grigoriev I.V."/>
            <person name="Martin F.M."/>
            <person name="Hacquard S."/>
        </authorList>
    </citation>
    <scope>NUCLEOTIDE SEQUENCE</scope>
    <source>
        <strain evidence="1">MPI-CAGE-AT-0021</strain>
    </source>
</reference>
<keyword evidence="2" id="KW-1185">Reference proteome</keyword>
<feature type="non-terminal residue" evidence="1">
    <location>
        <position position="180"/>
    </location>
</feature>
<organism evidence="1 2">
    <name type="scientific">Dactylonectria estremocensis</name>
    <dbReference type="NCBI Taxonomy" id="1079267"/>
    <lineage>
        <taxon>Eukaryota</taxon>
        <taxon>Fungi</taxon>
        <taxon>Dikarya</taxon>
        <taxon>Ascomycota</taxon>
        <taxon>Pezizomycotina</taxon>
        <taxon>Sordariomycetes</taxon>
        <taxon>Hypocreomycetidae</taxon>
        <taxon>Hypocreales</taxon>
        <taxon>Nectriaceae</taxon>
        <taxon>Dactylonectria</taxon>
    </lineage>
</organism>
<evidence type="ECO:0000313" key="1">
    <source>
        <dbReference type="EMBL" id="KAH7131599.1"/>
    </source>
</evidence>
<protein>
    <submittedName>
        <fullName evidence="1">Uncharacterized protein</fullName>
    </submittedName>
</protein>